<comment type="caution">
    <text evidence="3">The sequence shown here is derived from an EMBL/GenBank/DDBJ whole genome shotgun (WGS) entry which is preliminary data.</text>
</comment>
<dbReference type="Pfam" id="PF13649">
    <property type="entry name" value="Methyltransf_25"/>
    <property type="match status" value="1"/>
</dbReference>
<dbReference type="AlphaFoldDB" id="A0A9N9F7T7"/>
<sequence length="319" mass="37114">MGTSISTLHKNNNKIPLTETDDTCHLETSKEDENSASRSDVREYVGTRKLDKKVKCTLSLDNDEADRQTMQHFIYRHLWEGNFSAPVNEILTDGARILDVGCGSGTFLLDMATEFPNSHFIGIDVSSNFPKEIKPANLDFFQSDILEGLPFRDGLFDFVYIRFMEFDIKKDDWPKIFLEVARVLKPGGYIEIMEKNYTLINEPPSSTIIRERFYKFMKEKYRVEHDLGNTIDQMKKSLNFTDIQHEARELPVGSWGGNLGKGVETTYHWHIMSLRKLLFSQDISDEEFKKEVDNCMADLDKYKPREISYRYWAKKVQNN</sequence>
<evidence type="ECO:0000313" key="4">
    <source>
        <dbReference type="Proteomes" id="UP000789342"/>
    </source>
</evidence>
<dbReference type="Gene3D" id="3.40.50.150">
    <property type="entry name" value="Vaccinia Virus protein VP39"/>
    <property type="match status" value="1"/>
</dbReference>
<dbReference type="OrthoDB" id="2013972at2759"/>
<dbReference type="Proteomes" id="UP000789342">
    <property type="component" value="Unassembled WGS sequence"/>
</dbReference>
<feature type="domain" description="Methyltransferase" evidence="2">
    <location>
        <begin position="97"/>
        <end position="188"/>
    </location>
</feature>
<dbReference type="PANTHER" id="PTHR43591">
    <property type="entry name" value="METHYLTRANSFERASE"/>
    <property type="match status" value="1"/>
</dbReference>
<evidence type="ECO:0000313" key="3">
    <source>
        <dbReference type="EMBL" id="CAG8514754.1"/>
    </source>
</evidence>
<evidence type="ECO:0000259" key="2">
    <source>
        <dbReference type="Pfam" id="PF13649"/>
    </source>
</evidence>
<keyword evidence="4" id="KW-1185">Reference proteome</keyword>
<dbReference type="InterPro" id="IPR029063">
    <property type="entry name" value="SAM-dependent_MTases_sf"/>
</dbReference>
<protein>
    <submittedName>
        <fullName evidence="3">4555_t:CDS:1</fullName>
    </submittedName>
</protein>
<dbReference type="GO" id="GO:0008168">
    <property type="term" value="F:methyltransferase activity"/>
    <property type="evidence" value="ECO:0007669"/>
    <property type="project" value="TreeGrafter"/>
</dbReference>
<gene>
    <name evidence="3" type="ORF">AMORRO_LOCUS3907</name>
</gene>
<feature type="compositionally biased region" description="Polar residues" evidence="1">
    <location>
        <begin position="1"/>
        <end position="15"/>
    </location>
</feature>
<dbReference type="EMBL" id="CAJVPV010001992">
    <property type="protein sequence ID" value="CAG8514754.1"/>
    <property type="molecule type" value="Genomic_DNA"/>
</dbReference>
<organism evidence="3 4">
    <name type="scientific">Acaulospora morrowiae</name>
    <dbReference type="NCBI Taxonomy" id="94023"/>
    <lineage>
        <taxon>Eukaryota</taxon>
        <taxon>Fungi</taxon>
        <taxon>Fungi incertae sedis</taxon>
        <taxon>Mucoromycota</taxon>
        <taxon>Glomeromycotina</taxon>
        <taxon>Glomeromycetes</taxon>
        <taxon>Diversisporales</taxon>
        <taxon>Acaulosporaceae</taxon>
        <taxon>Acaulospora</taxon>
    </lineage>
</organism>
<evidence type="ECO:0000256" key="1">
    <source>
        <dbReference type="SAM" id="MobiDB-lite"/>
    </source>
</evidence>
<name>A0A9N9F7T7_9GLOM</name>
<dbReference type="PANTHER" id="PTHR43591:SF24">
    <property type="entry name" value="2-METHOXY-6-POLYPRENYL-1,4-BENZOQUINOL METHYLASE, MITOCHONDRIAL"/>
    <property type="match status" value="1"/>
</dbReference>
<dbReference type="InterPro" id="IPR041698">
    <property type="entry name" value="Methyltransf_25"/>
</dbReference>
<accession>A0A9N9F7T7</accession>
<proteinExistence type="predicted"/>
<reference evidence="3" key="1">
    <citation type="submission" date="2021-06" db="EMBL/GenBank/DDBJ databases">
        <authorList>
            <person name="Kallberg Y."/>
            <person name="Tangrot J."/>
            <person name="Rosling A."/>
        </authorList>
    </citation>
    <scope>NUCLEOTIDE SEQUENCE</scope>
    <source>
        <strain evidence="3">CL551</strain>
    </source>
</reference>
<dbReference type="SUPFAM" id="SSF53335">
    <property type="entry name" value="S-adenosyl-L-methionine-dependent methyltransferases"/>
    <property type="match status" value="1"/>
</dbReference>
<feature type="region of interest" description="Disordered" evidence="1">
    <location>
        <begin position="1"/>
        <end position="20"/>
    </location>
</feature>
<dbReference type="CDD" id="cd02440">
    <property type="entry name" value="AdoMet_MTases"/>
    <property type="match status" value="1"/>
</dbReference>